<reference evidence="1" key="1">
    <citation type="journal article" date="2012" name="Nature">
        <title>The tomato genome sequence provides insights into fleshy fruit evolution.</title>
        <authorList>
            <consortium name="Tomato Genome Consortium"/>
        </authorList>
    </citation>
    <scope>NUCLEOTIDE SEQUENCE [LARGE SCALE GENOMIC DNA]</scope>
    <source>
        <strain evidence="1">cv. Heinz 1706</strain>
    </source>
</reference>
<evidence type="ECO:0000313" key="2">
    <source>
        <dbReference type="Proteomes" id="UP000004994"/>
    </source>
</evidence>
<organism evidence="1">
    <name type="scientific">Solanum lycopersicum</name>
    <name type="common">Tomato</name>
    <name type="synonym">Lycopersicon esculentum</name>
    <dbReference type="NCBI Taxonomy" id="4081"/>
    <lineage>
        <taxon>Eukaryota</taxon>
        <taxon>Viridiplantae</taxon>
        <taxon>Streptophyta</taxon>
        <taxon>Embryophyta</taxon>
        <taxon>Tracheophyta</taxon>
        <taxon>Spermatophyta</taxon>
        <taxon>Magnoliopsida</taxon>
        <taxon>eudicotyledons</taxon>
        <taxon>Gunneridae</taxon>
        <taxon>Pentapetalae</taxon>
        <taxon>asterids</taxon>
        <taxon>lamiids</taxon>
        <taxon>Solanales</taxon>
        <taxon>Solanaceae</taxon>
        <taxon>Solanoideae</taxon>
        <taxon>Solaneae</taxon>
        <taxon>Solanum</taxon>
        <taxon>Solanum subgen. Lycopersicon</taxon>
    </lineage>
</organism>
<dbReference type="Proteomes" id="UP000004994">
    <property type="component" value="Chromosome 5"/>
</dbReference>
<name>A0A3Q7GJ88_SOLLC</name>
<accession>A0A3Q7GJ88</accession>
<reference evidence="1" key="2">
    <citation type="submission" date="2019-01" db="UniProtKB">
        <authorList>
            <consortium name="EnsemblPlants"/>
        </authorList>
    </citation>
    <scope>IDENTIFICATION</scope>
    <source>
        <strain evidence="1">cv. Heinz 1706</strain>
    </source>
</reference>
<dbReference type="Gramene" id="Solyc05g016670.1.1">
    <property type="protein sequence ID" value="Solyc05g016670.1.1.1"/>
    <property type="gene ID" value="Solyc05g016670.1"/>
</dbReference>
<keyword evidence="2" id="KW-1185">Reference proteome</keyword>
<protein>
    <submittedName>
        <fullName evidence="1">Uncharacterized protein</fullName>
    </submittedName>
</protein>
<proteinExistence type="predicted"/>
<dbReference type="AlphaFoldDB" id="A0A3Q7GJ88"/>
<sequence>MASTHFFYMNFNIIVGDSHHISFFGSYMLHIYPSHLHNSSLSQKLRTPK</sequence>
<dbReference type="PaxDb" id="4081-Solyc05g016670.1.1"/>
<dbReference type="EnsemblPlants" id="Solyc05g016670.1.1">
    <property type="protein sequence ID" value="Solyc05g016670.1.1.1"/>
    <property type="gene ID" value="Solyc05g016670.1"/>
</dbReference>
<evidence type="ECO:0000313" key="1">
    <source>
        <dbReference type="EnsemblPlants" id="Solyc05g016670.1.1.1"/>
    </source>
</evidence>
<dbReference type="InParanoid" id="A0A3Q7GJ88"/>